<name>A0A074ZL48_OPIVI</name>
<dbReference type="InterPro" id="IPR001584">
    <property type="entry name" value="Integrase_cat-core"/>
</dbReference>
<dbReference type="EMBL" id="KL596707">
    <property type="protein sequence ID" value="KER28078.1"/>
    <property type="molecule type" value="Genomic_DNA"/>
</dbReference>
<dbReference type="GeneID" id="20319173"/>
<evidence type="ECO:0000313" key="3">
    <source>
        <dbReference type="EMBL" id="KER28078.1"/>
    </source>
</evidence>
<accession>A0A074ZL48</accession>
<sequence length="269" mass="30638">MRQDARQRIHADYCGPFLNKYYALAVMDSYSRWTEVFLTTSPNSEFTQYALRKLFSREGVPIVLVTDNGSHFTAKPLKYWLKGLGCRHLFTAPRHPQSNGLAENFVRTLKSAINSISPVTFHDLDRGIDNFLMQYKNAAHSITGKSPAELFKSRSLRTNLECIGTADVTFFKCNDLRPSTGVVIGRNGNRMVTVLNREGLSSHRRHVDQVEFNARDASDEHETNTEPENPTLRRSERLRFQPIRDYKHPHAHSTCGGCGEHLLYSVHSV</sequence>
<gene>
    <name evidence="3" type="ORF">T265_04991</name>
</gene>
<feature type="region of interest" description="Disordered" evidence="1">
    <location>
        <begin position="213"/>
        <end position="236"/>
    </location>
</feature>
<protein>
    <recommendedName>
        <fullName evidence="2">Integrase catalytic domain-containing protein</fullName>
    </recommendedName>
</protein>
<organism evidence="3 4">
    <name type="scientific">Opisthorchis viverrini</name>
    <name type="common">Southeast Asian liver fluke</name>
    <dbReference type="NCBI Taxonomy" id="6198"/>
    <lineage>
        <taxon>Eukaryota</taxon>
        <taxon>Metazoa</taxon>
        <taxon>Spiralia</taxon>
        <taxon>Lophotrochozoa</taxon>
        <taxon>Platyhelminthes</taxon>
        <taxon>Trematoda</taxon>
        <taxon>Digenea</taxon>
        <taxon>Opisthorchiida</taxon>
        <taxon>Opisthorchiata</taxon>
        <taxon>Opisthorchiidae</taxon>
        <taxon>Opisthorchis</taxon>
    </lineage>
</organism>
<dbReference type="PANTHER" id="PTHR37984">
    <property type="entry name" value="PROTEIN CBG26694"/>
    <property type="match status" value="1"/>
</dbReference>
<feature type="compositionally biased region" description="Basic and acidic residues" evidence="1">
    <location>
        <begin position="213"/>
        <end position="224"/>
    </location>
</feature>
<feature type="domain" description="Integrase catalytic" evidence="2">
    <location>
        <begin position="1"/>
        <end position="155"/>
    </location>
</feature>
<dbReference type="GO" id="GO:0015074">
    <property type="term" value="P:DNA integration"/>
    <property type="evidence" value="ECO:0007669"/>
    <property type="project" value="InterPro"/>
</dbReference>
<dbReference type="InterPro" id="IPR012337">
    <property type="entry name" value="RNaseH-like_sf"/>
</dbReference>
<dbReference type="CTD" id="20319173"/>
<dbReference type="Gene3D" id="3.30.420.10">
    <property type="entry name" value="Ribonuclease H-like superfamily/Ribonuclease H"/>
    <property type="match status" value="1"/>
</dbReference>
<dbReference type="RefSeq" id="XP_009168145.1">
    <property type="nucleotide sequence ID" value="XM_009169881.1"/>
</dbReference>
<evidence type="ECO:0000259" key="2">
    <source>
        <dbReference type="PROSITE" id="PS50994"/>
    </source>
</evidence>
<dbReference type="PANTHER" id="PTHR37984:SF5">
    <property type="entry name" value="PROTEIN NYNRIN-LIKE"/>
    <property type="match status" value="1"/>
</dbReference>
<dbReference type="PROSITE" id="PS50994">
    <property type="entry name" value="INTEGRASE"/>
    <property type="match status" value="1"/>
</dbReference>
<evidence type="ECO:0000313" key="4">
    <source>
        <dbReference type="Proteomes" id="UP000054324"/>
    </source>
</evidence>
<dbReference type="InterPro" id="IPR050951">
    <property type="entry name" value="Retrovirus_Pol_polyprotein"/>
</dbReference>
<dbReference type="Pfam" id="PF00665">
    <property type="entry name" value="rve"/>
    <property type="match status" value="1"/>
</dbReference>
<proteinExistence type="predicted"/>
<dbReference type="InterPro" id="IPR036397">
    <property type="entry name" value="RNaseH_sf"/>
</dbReference>
<dbReference type="KEGG" id="ovi:T265_04991"/>
<keyword evidence="4" id="KW-1185">Reference proteome</keyword>
<dbReference type="AlphaFoldDB" id="A0A074ZL48"/>
<dbReference type="STRING" id="6198.A0A074ZL48"/>
<dbReference type="GO" id="GO:0003676">
    <property type="term" value="F:nucleic acid binding"/>
    <property type="evidence" value="ECO:0007669"/>
    <property type="project" value="InterPro"/>
</dbReference>
<dbReference type="Proteomes" id="UP000054324">
    <property type="component" value="Unassembled WGS sequence"/>
</dbReference>
<dbReference type="SUPFAM" id="SSF53098">
    <property type="entry name" value="Ribonuclease H-like"/>
    <property type="match status" value="1"/>
</dbReference>
<evidence type="ECO:0000256" key="1">
    <source>
        <dbReference type="SAM" id="MobiDB-lite"/>
    </source>
</evidence>
<dbReference type="OrthoDB" id="7758825at2759"/>
<reference evidence="3 4" key="1">
    <citation type="submission" date="2013-11" db="EMBL/GenBank/DDBJ databases">
        <title>Opisthorchis viverrini - life in the bile duct.</title>
        <authorList>
            <person name="Young N.D."/>
            <person name="Nagarajan N."/>
            <person name="Lin S.J."/>
            <person name="Korhonen P.K."/>
            <person name="Jex A.R."/>
            <person name="Hall R.S."/>
            <person name="Safavi-Hemami H."/>
            <person name="Kaewkong W."/>
            <person name="Bertrand D."/>
            <person name="Gao S."/>
            <person name="Seet Q."/>
            <person name="Wongkham S."/>
            <person name="Teh B.T."/>
            <person name="Wongkham C."/>
            <person name="Intapan P.M."/>
            <person name="Maleewong W."/>
            <person name="Yang X."/>
            <person name="Hu M."/>
            <person name="Wang Z."/>
            <person name="Hofmann A."/>
            <person name="Sternberg P.W."/>
            <person name="Tan P."/>
            <person name="Wang J."/>
            <person name="Gasser R.B."/>
        </authorList>
    </citation>
    <scope>NUCLEOTIDE SEQUENCE [LARGE SCALE GENOMIC DNA]</scope>
</reference>